<protein>
    <submittedName>
        <fullName evidence="2">Uncharacterized protein</fullName>
    </submittedName>
</protein>
<dbReference type="EMBL" id="JAXOVC010000004">
    <property type="protein sequence ID" value="KAK4502186.1"/>
    <property type="molecule type" value="Genomic_DNA"/>
</dbReference>
<evidence type="ECO:0000256" key="1">
    <source>
        <dbReference type="SAM" id="MobiDB-lite"/>
    </source>
</evidence>
<reference evidence="2 3" key="1">
    <citation type="journal article" date="2023" name="G3 (Bethesda)">
        <title>A chromosome-level genome assembly of Zasmidium syzygii isolated from banana leaves.</title>
        <authorList>
            <person name="van Westerhoven A.C."/>
            <person name="Mehrabi R."/>
            <person name="Talebi R."/>
            <person name="Steentjes M.B.F."/>
            <person name="Corcolon B."/>
            <person name="Chong P.A."/>
            <person name="Kema G.H.J."/>
            <person name="Seidl M.F."/>
        </authorList>
    </citation>
    <scope>NUCLEOTIDE SEQUENCE [LARGE SCALE GENOMIC DNA]</scope>
    <source>
        <strain evidence="2 3">P124</strain>
    </source>
</reference>
<sequence>MERQPAYRRPSWARTEKSYKYYMRKDLAVDRSPCSDNGMEHFSYDPDYLTLWKMPESLRERLPQKLSDAVKDWEYAGAAVCTAIERIKKLDQQAIYRGYPDKSKHPLSRQTSHQSSAVVGADTPPMSSPDSPTPSMSSSILPLEKLSFEGLPQRRMIGMESPPFTPIDSKACPTPDIPTTQKDSTAGAVPDANILARQLSPLSIITTDSGISLPPPAQTPVFDENAWETYLSAFKAELADCKEHAWPRFRGYGYTVDRMRVELSQEAEYGDLMKEFQEWWGEMKLKVGEYEREVKELEVPRIEVVVLERKARGLSC</sequence>
<comment type="caution">
    <text evidence="2">The sequence shown here is derived from an EMBL/GenBank/DDBJ whole genome shotgun (WGS) entry which is preliminary data.</text>
</comment>
<gene>
    <name evidence="2" type="ORF">PRZ48_005611</name>
</gene>
<keyword evidence="3" id="KW-1185">Reference proteome</keyword>
<accession>A0ABR0EKV5</accession>
<name>A0ABR0EKV5_ZASCE</name>
<evidence type="ECO:0000313" key="3">
    <source>
        <dbReference type="Proteomes" id="UP001305779"/>
    </source>
</evidence>
<dbReference type="Proteomes" id="UP001305779">
    <property type="component" value="Unassembled WGS sequence"/>
</dbReference>
<proteinExistence type="predicted"/>
<organism evidence="2 3">
    <name type="scientific">Zasmidium cellare</name>
    <name type="common">Wine cellar mold</name>
    <name type="synonym">Racodium cellare</name>
    <dbReference type="NCBI Taxonomy" id="395010"/>
    <lineage>
        <taxon>Eukaryota</taxon>
        <taxon>Fungi</taxon>
        <taxon>Dikarya</taxon>
        <taxon>Ascomycota</taxon>
        <taxon>Pezizomycotina</taxon>
        <taxon>Dothideomycetes</taxon>
        <taxon>Dothideomycetidae</taxon>
        <taxon>Mycosphaerellales</taxon>
        <taxon>Mycosphaerellaceae</taxon>
        <taxon>Zasmidium</taxon>
    </lineage>
</organism>
<feature type="compositionally biased region" description="Polar residues" evidence="1">
    <location>
        <begin position="108"/>
        <end position="117"/>
    </location>
</feature>
<feature type="region of interest" description="Disordered" evidence="1">
    <location>
        <begin position="100"/>
        <end position="139"/>
    </location>
</feature>
<evidence type="ECO:0000313" key="2">
    <source>
        <dbReference type="EMBL" id="KAK4502186.1"/>
    </source>
</evidence>
<feature type="compositionally biased region" description="Low complexity" evidence="1">
    <location>
        <begin position="122"/>
        <end position="139"/>
    </location>
</feature>